<organism evidence="3 4">
    <name type="scientific">Salvator merianae</name>
    <name type="common">Argentine black and white tegu</name>
    <name type="synonym">Tupinambis merianae</name>
    <dbReference type="NCBI Taxonomy" id="96440"/>
    <lineage>
        <taxon>Eukaryota</taxon>
        <taxon>Metazoa</taxon>
        <taxon>Chordata</taxon>
        <taxon>Craniata</taxon>
        <taxon>Vertebrata</taxon>
        <taxon>Euteleostomi</taxon>
        <taxon>Lepidosauria</taxon>
        <taxon>Squamata</taxon>
        <taxon>Bifurcata</taxon>
        <taxon>Unidentata</taxon>
        <taxon>Episquamata</taxon>
        <taxon>Laterata</taxon>
        <taxon>Teiioidea</taxon>
        <taxon>Teiidae</taxon>
        <taxon>Salvator</taxon>
    </lineage>
</organism>
<feature type="region of interest" description="Disordered" evidence="1">
    <location>
        <begin position="86"/>
        <end position="110"/>
    </location>
</feature>
<evidence type="ECO:0000313" key="4">
    <source>
        <dbReference type="Proteomes" id="UP000694421"/>
    </source>
</evidence>
<feature type="region of interest" description="Disordered" evidence="1">
    <location>
        <begin position="32"/>
        <end position="54"/>
    </location>
</feature>
<evidence type="ECO:0000313" key="3">
    <source>
        <dbReference type="Ensembl" id="ENSSMRP00000015036.1"/>
    </source>
</evidence>
<dbReference type="AlphaFoldDB" id="A0A8D0BZZ8"/>
<sequence length="130" mass="13783">MLLASIAVEFGAVLPVLFPVLPLSVLPVGHVHNDQQGGAGDENKLEGPQPDVGDGEVVVKADIGASWLPVVAVKILLFVSPDSLGGHHVDQDPEDEDDRQPDPPKSSGVFVHPTQQALQCFPVHLKPHLT</sequence>
<name>A0A8D0BZZ8_SALMN</name>
<dbReference type="OMA" id="WISACLN"/>
<dbReference type="Ensembl" id="ENSSMRT00000017526.1">
    <property type="protein sequence ID" value="ENSSMRP00000015036.1"/>
    <property type="gene ID" value="ENSSMRG00000011708.1"/>
</dbReference>
<feature type="chain" id="PRO_5034405712" description="Secreted protein" evidence="2">
    <location>
        <begin position="16"/>
        <end position="130"/>
    </location>
</feature>
<reference evidence="3" key="1">
    <citation type="submission" date="2025-08" db="UniProtKB">
        <authorList>
            <consortium name="Ensembl"/>
        </authorList>
    </citation>
    <scope>IDENTIFICATION</scope>
</reference>
<dbReference type="Proteomes" id="UP000694421">
    <property type="component" value="Unplaced"/>
</dbReference>
<reference evidence="3" key="2">
    <citation type="submission" date="2025-09" db="UniProtKB">
        <authorList>
            <consortium name="Ensembl"/>
        </authorList>
    </citation>
    <scope>IDENTIFICATION</scope>
</reference>
<evidence type="ECO:0008006" key="5">
    <source>
        <dbReference type="Google" id="ProtNLM"/>
    </source>
</evidence>
<feature type="signal peptide" evidence="2">
    <location>
        <begin position="1"/>
        <end position="15"/>
    </location>
</feature>
<evidence type="ECO:0000256" key="2">
    <source>
        <dbReference type="SAM" id="SignalP"/>
    </source>
</evidence>
<keyword evidence="4" id="KW-1185">Reference proteome</keyword>
<keyword evidence="2" id="KW-0732">Signal</keyword>
<protein>
    <recommendedName>
        <fullName evidence="5">Secreted protein</fullName>
    </recommendedName>
</protein>
<dbReference type="GeneTree" id="ENSGT01140000284361"/>
<accession>A0A8D0BZZ8</accession>
<proteinExistence type="predicted"/>
<evidence type="ECO:0000256" key="1">
    <source>
        <dbReference type="SAM" id="MobiDB-lite"/>
    </source>
</evidence>